<protein>
    <submittedName>
        <fullName evidence="1">Uncharacterized protein</fullName>
    </submittedName>
</protein>
<evidence type="ECO:0000313" key="1">
    <source>
        <dbReference type="EMBL" id="QHT84290.1"/>
    </source>
</evidence>
<proteinExistence type="predicted"/>
<dbReference type="AlphaFoldDB" id="A0A6C0HV66"/>
<name>A0A6C0HV66_9ZZZZ</name>
<sequence>MNDDYKYNQTTPSLLGFWINNKLNSGYVVKKKSTNKVTIKEKSTDKKDDIIVKILLYLKRLLIYKKN</sequence>
<accession>A0A6C0HV66</accession>
<reference evidence="1" key="1">
    <citation type="journal article" date="2020" name="Nature">
        <title>Giant virus diversity and host interactions through global metagenomics.</title>
        <authorList>
            <person name="Schulz F."/>
            <person name="Roux S."/>
            <person name="Paez-Espino D."/>
            <person name="Jungbluth S."/>
            <person name="Walsh D.A."/>
            <person name="Denef V.J."/>
            <person name="McMahon K.D."/>
            <person name="Konstantinidis K.T."/>
            <person name="Eloe-Fadrosh E.A."/>
            <person name="Kyrpides N.C."/>
            <person name="Woyke T."/>
        </authorList>
    </citation>
    <scope>NUCLEOTIDE SEQUENCE</scope>
    <source>
        <strain evidence="1">GVMAG-M-3300023184-177</strain>
    </source>
</reference>
<dbReference type="EMBL" id="MN740017">
    <property type="protein sequence ID" value="QHT84290.1"/>
    <property type="molecule type" value="Genomic_DNA"/>
</dbReference>
<organism evidence="1">
    <name type="scientific">viral metagenome</name>
    <dbReference type="NCBI Taxonomy" id="1070528"/>
    <lineage>
        <taxon>unclassified sequences</taxon>
        <taxon>metagenomes</taxon>
        <taxon>organismal metagenomes</taxon>
    </lineage>
</organism>